<evidence type="ECO:0000259" key="1">
    <source>
        <dbReference type="PROSITE" id="PS51819"/>
    </source>
</evidence>
<keyword evidence="2" id="KW-0456">Lyase</keyword>
<dbReference type="RefSeq" id="WP_191269779.1">
    <property type="nucleotide sequence ID" value="NZ_BMXJ01000003.1"/>
</dbReference>
<dbReference type="PROSITE" id="PS51819">
    <property type="entry name" value="VOC"/>
    <property type="match status" value="1"/>
</dbReference>
<dbReference type="Gene3D" id="3.10.180.10">
    <property type="entry name" value="2,3-Dihydroxybiphenyl 1,2-Dioxygenase, domain 1"/>
    <property type="match status" value="1"/>
</dbReference>
<dbReference type="InterPro" id="IPR004360">
    <property type="entry name" value="Glyas_Fos-R_dOase_dom"/>
</dbReference>
<reference evidence="2 3" key="1">
    <citation type="submission" date="2020-10" db="EMBL/GenBank/DDBJ databases">
        <title>Sequencing the genomes of 1000 actinobacteria strains.</title>
        <authorList>
            <person name="Klenk H.-P."/>
        </authorList>
    </citation>
    <scope>NUCLEOTIDE SEQUENCE [LARGE SCALE GENOMIC DNA]</scope>
    <source>
        <strain evidence="2 3">DSM 45157</strain>
    </source>
</reference>
<name>A0ABR9HHC3_9ACTN</name>
<sequence>MSESAQHRHHALDYVEISVTDMEEAKRFYAEAFGWRFNEYGPAYTGIRSPDGESEVGGLNPNGEVRGGGPFVLLFSEDLDRTVKDVERAGGRILEAPYAFPGGRRFHFADPSGNELGVWAQS</sequence>
<dbReference type="Pfam" id="PF00903">
    <property type="entry name" value="Glyoxalase"/>
    <property type="match status" value="1"/>
</dbReference>
<keyword evidence="3" id="KW-1185">Reference proteome</keyword>
<dbReference type="InterPro" id="IPR029068">
    <property type="entry name" value="Glyas_Bleomycin-R_OHBP_Dase"/>
</dbReference>
<proteinExistence type="predicted"/>
<feature type="domain" description="VOC" evidence="1">
    <location>
        <begin position="11"/>
        <end position="121"/>
    </location>
</feature>
<accession>A0ABR9HHC3</accession>
<dbReference type="GO" id="GO:0016829">
    <property type="term" value="F:lyase activity"/>
    <property type="evidence" value="ECO:0007669"/>
    <property type="project" value="UniProtKB-KW"/>
</dbReference>
<evidence type="ECO:0000313" key="3">
    <source>
        <dbReference type="Proteomes" id="UP000598217"/>
    </source>
</evidence>
<dbReference type="SUPFAM" id="SSF54593">
    <property type="entry name" value="Glyoxalase/Bleomycin resistance protein/Dihydroxybiphenyl dioxygenase"/>
    <property type="match status" value="1"/>
</dbReference>
<dbReference type="PANTHER" id="PTHR33993:SF1">
    <property type="entry name" value="GLYOXALASE FAMILY PROTEIN"/>
    <property type="match status" value="1"/>
</dbReference>
<dbReference type="EMBL" id="JADBDY010000001">
    <property type="protein sequence ID" value="MBE1458419.1"/>
    <property type="molecule type" value="Genomic_DNA"/>
</dbReference>
<dbReference type="CDD" id="cd07247">
    <property type="entry name" value="SgaA_N_like"/>
    <property type="match status" value="1"/>
</dbReference>
<protein>
    <submittedName>
        <fullName evidence="2">Enzyme related to lactoylglutathione lyase</fullName>
    </submittedName>
</protein>
<evidence type="ECO:0000313" key="2">
    <source>
        <dbReference type="EMBL" id="MBE1458419.1"/>
    </source>
</evidence>
<dbReference type="Proteomes" id="UP000598217">
    <property type="component" value="Unassembled WGS sequence"/>
</dbReference>
<comment type="caution">
    <text evidence="2">The sequence shown here is derived from an EMBL/GenBank/DDBJ whole genome shotgun (WGS) entry which is preliminary data.</text>
</comment>
<dbReference type="InterPro" id="IPR037523">
    <property type="entry name" value="VOC_core"/>
</dbReference>
<dbReference type="PANTHER" id="PTHR33993">
    <property type="entry name" value="GLYOXALASE-RELATED"/>
    <property type="match status" value="1"/>
</dbReference>
<gene>
    <name evidence="2" type="ORF">H4W79_002633</name>
</gene>
<organism evidence="2 3">
    <name type="scientific">Nocardiopsis terrae</name>
    <dbReference type="NCBI Taxonomy" id="372655"/>
    <lineage>
        <taxon>Bacteria</taxon>
        <taxon>Bacillati</taxon>
        <taxon>Actinomycetota</taxon>
        <taxon>Actinomycetes</taxon>
        <taxon>Streptosporangiales</taxon>
        <taxon>Nocardiopsidaceae</taxon>
        <taxon>Nocardiopsis</taxon>
    </lineage>
</organism>
<dbReference type="InterPro" id="IPR052164">
    <property type="entry name" value="Anthracycline_SecMetBiosynth"/>
</dbReference>